<sequence>MTLIICHQTEKISYSCAIFQPVRHHVTVPVWHRREEDQLALSRLLPHGHGAIEAWAKRFLGQGVEQQRRRQGVVEAHSREDHWRRCHLGSVPAGGRSVHHPSFASKEGAMELHYSKIVHSSVRLPSPFLPSVPPLLSPPPATVAPHPLSPQDLATRRPRPPDLVARMPWRQSSLPSPRSSTAPHPTRCDHHARLQHLRRRHPFRLCPAVEWGMAPPLSIAPLPVGTNPWGGGAIVTGKRANALAGLCRNGMVGARWA</sequence>
<evidence type="ECO:0000313" key="3">
    <source>
        <dbReference type="Proteomes" id="UP000479710"/>
    </source>
</evidence>
<dbReference type="Proteomes" id="UP000479710">
    <property type="component" value="Unassembled WGS sequence"/>
</dbReference>
<feature type="region of interest" description="Disordered" evidence="1">
    <location>
        <begin position="140"/>
        <end position="159"/>
    </location>
</feature>
<accession>A0A6G1F418</accession>
<proteinExistence type="predicted"/>
<name>A0A6G1F418_9ORYZ</name>
<protein>
    <submittedName>
        <fullName evidence="2">Uncharacterized protein</fullName>
    </submittedName>
</protein>
<reference evidence="2 3" key="1">
    <citation type="submission" date="2019-11" db="EMBL/GenBank/DDBJ databases">
        <title>Whole genome sequence of Oryza granulata.</title>
        <authorList>
            <person name="Li W."/>
        </authorList>
    </citation>
    <scope>NUCLEOTIDE SEQUENCE [LARGE SCALE GENOMIC DNA]</scope>
    <source>
        <strain evidence="3">cv. Menghai</strain>
        <tissue evidence="2">Leaf</tissue>
    </source>
</reference>
<evidence type="ECO:0000313" key="2">
    <source>
        <dbReference type="EMBL" id="KAF0931624.1"/>
    </source>
</evidence>
<evidence type="ECO:0000256" key="1">
    <source>
        <dbReference type="SAM" id="MobiDB-lite"/>
    </source>
</evidence>
<dbReference type="EMBL" id="SPHZ02000001">
    <property type="protein sequence ID" value="KAF0931624.1"/>
    <property type="molecule type" value="Genomic_DNA"/>
</dbReference>
<gene>
    <name evidence="2" type="ORF">E2562_005588</name>
</gene>
<dbReference type="AlphaFoldDB" id="A0A6G1F418"/>
<comment type="caution">
    <text evidence="2">The sequence shown here is derived from an EMBL/GenBank/DDBJ whole genome shotgun (WGS) entry which is preliminary data.</text>
</comment>
<keyword evidence="3" id="KW-1185">Reference proteome</keyword>
<organism evidence="2 3">
    <name type="scientific">Oryza meyeriana var. granulata</name>
    <dbReference type="NCBI Taxonomy" id="110450"/>
    <lineage>
        <taxon>Eukaryota</taxon>
        <taxon>Viridiplantae</taxon>
        <taxon>Streptophyta</taxon>
        <taxon>Embryophyta</taxon>
        <taxon>Tracheophyta</taxon>
        <taxon>Spermatophyta</taxon>
        <taxon>Magnoliopsida</taxon>
        <taxon>Liliopsida</taxon>
        <taxon>Poales</taxon>
        <taxon>Poaceae</taxon>
        <taxon>BOP clade</taxon>
        <taxon>Oryzoideae</taxon>
        <taxon>Oryzeae</taxon>
        <taxon>Oryzinae</taxon>
        <taxon>Oryza</taxon>
        <taxon>Oryza meyeriana</taxon>
    </lineage>
</organism>